<dbReference type="Pfam" id="PF02518">
    <property type="entry name" value="HATPase_c"/>
    <property type="match status" value="1"/>
</dbReference>
<dbReference type="SMART" id="SM00387">
    <property type="entry name" value="HATPase_c"/>
    <property type="match status" value="1"/>
</dbReference>
<dbReference type="RefSeq" id="WP_349282231.1">
    <property type="nucleotide sequence ID" value="NZ_CBCSCU010000060.1"/>
</dbReference>
<dbReference type="InterPro" id="IPR003594">
    <property type="entry name" value="HATPase_dom"/>
</dbReference>
<feature type="domain" description="Histidine kinase" evidence="7">
    <location>
        <begin position="1"/>
        <end position="116"/>
    </location>
</feature>
<evidence type="ECO:0000256" key="2">
    <source>
        <dbReference type="ARBA" id="ARBA00004429"/>
    </source>
</evidence>
<keyword evidence="4" id="KW-0597">Phosphoprotein</keyword>
<dbReference type="EC" id="2.7.13.3" evidence="3"/>
<sequence length="126" mass="13487">MGDTELLRQVMENLIGNAWKFTAKASAPQIRVGQLQTAGPEAATYFVRDNGAGFEMLYVGKLFGTFERLHSPEEFSGSGIGLATSQRIISCHGGRIWAESAVGQGATFFFSLPGCPKSPGLMDAAR</sequence>
<comment type="catalytic activity">
    <reaction evidence="1">
        <text>ATP + protein L-histidine = ADP + protein N-phospho-L-histidine.</text>
        <dbReference type="EC" id="2.7.13.3"/>
    </reaction>
</comment>
<dbReference type="GO" id="GO:0007234">
    <property type="term" value="P:osmosensory signaling via phosphorelay pathway"/>
    <property type="evidence" value="ECO:0007669"/>
    <property type="project" value="TreeGrafter"/>
</dbReference>
<geneLocation type="plasmid" evidence="8">
    <name>p1</name>
</geneLocation>
<protein>
    <recommendedName>
        <fullName evidence="3">histidine kinase</fullName>
        <ecNumber evidence="3">2.7.13.3</ecNumber>
    </recommendedName>
</protein>
<dbReference type="Gene3D" id="3.30.565.10">
    <property type="entry name" value="Histidine kinase-like ATPase, C-terminal domain"/>
    <property type="match status" value="1"/>
</dbReference>
<keyword evidence="8" id="KW-0067">ATP-binding</keyword>
<keyword evidence="8" id="KW-0614">Plasmid</keyword>
<dbReference type="InterPro" id="IPR050351">
    <property type="entry name" value="BphY/WalK/GraS-like"/>
</dbReference>
<dbReference type="GO" id="GO:0030295">
    <property type="term" value="F:protein kinase activator activity"/>
    <property type="evidence" value="ECO:0007669"/>
    <property type="project" value="TreeGrafter"/>
</dbReference>
<evidence type="ECO:0000256" key="1">
    <source>
        <dbReference type="ARBA" id="ARBA00000085"/>
    </source>
</evidence>
<proteinExistence type="predicted"/>
<keyword evidence="5" id="KW-0808">Transferase</keyword>
<comment type="subcellular location">
    <subcellularLocation>
        <location evidence="2">Cell inner membrane</location>
        <topology evidence="2">Multi-pass membrane protein</topology>
    </subcellularLocation>
</comment>
<keyword evidence="6" id="KW-0418">Kinase</keyword>
<evidence type="ECO:0000256" key="3">
    <source>
        <dbReference type="ARBA" id="ARBA00012438"/>
    </source>
</evidence>
<dbReference type="GO" id="GO:0004673">
    <property type="term" value="F:protein histidine kinase activity"/>
    <property type="evidence" value="ECO:0007669"/>
    <property type="project" value="UniProtKB-EC"/>
</dbReference>
<gene>
    <name evidence="8" type="ORF">ABLV49_20995</name>
</gene>
<dbReference type="InterPro" id="IPR004358">
    <property type="entry name" value="Sig_transdc_His_kin-like_C"/>
</dbReference>
<evidence type="ECO:0000256" key="6">
    <source>
        <dbReference type="ARBA" id="ARBA00022777"/>
    </source>
</evidence>
<name>A0AAU7LY47_9BURK</name>
<dbReference type="InterPro" id="IPR036890">
    <property type="entry name" value="HATPase_C_sf"/>
</dbReference>
<organism evidence="8">
    <name type="scientific">Polaromonas hydrogenivorans</name>
    <dbReference type="NCBI Taxonomy" id="335476"/>
    <lineage>
        <taxon>Bacteria</taxon>
        <taxon>Pseudomonadati</taxon>
        <taxon>Pseudomonadota</taxon>
        <taxon>Betaproteobacteria</taxon>
        <taxon>Burkholderiales</taxon>
        <taxon>Comamonadaceae</taxon>
        <taxon>Polaromonas</taxon>
    </lineage>
</organism>
<dbReference type="GO" id="GO:0005524">
    <property type="term" value="F:ATP binding"/>
    <property type="evidence" value="ECO:0007669"/>
    <property type="project" value="UniProtKB-KW"/>
</dbReference>
<evidence type="ECO:0000256" key="4">
    <source>
        <dbReference type="ARBA" id="ARBA00022553"/>
    </source>
</evidence>
<reference evidence="8" key="1">
    <citation type="submission" date="2024-05" db="EMBL/GenBank/DDBJ databases">
        <authorList>
            <person name="Bunk B."/>
            <person name="Swiderski J."/>
            <person name="Sproer C."/>
            <person name="Thiel V."/>
        </authorList>
    </citation>
    <scope>NUCLEOTIDE SEQUENCE</scope>
    <source>
        <strain evidence="8">DSM 17735</strain>
        <plasmid evidence="8">p1</plasmid>
    </source>
</reference>
<evidence type="ECO:0000259" key="7">
    <source>
        <dbReference type="PROSITE" id="PS50109"/>
    </source>
</evidence>
<evidence type="ECO:0000313" key="8">
    <source>
        <dbReference type="EMBL" id="XBP72565.1"/>
    </source>
</evidence>
<dbReference type="SUPFAM" id="SSF55874">
    <property type="entry name" value="ATPase domain of HSP90 chaperone/DNA topoisomerase II/histidine kinase"/>
    <property type="match status" value="1"/>
</dbReference>
<dbReference type="PRINTS" id="PR00344">
    <property type="entry name" value="BCTRLSENSOR"/>
</dbReference>
<dbReference type="AlphaFoldDB" id="A0AAU7LY47"/>
<dbReference type="PANTHER" id="PTHR42878:SF15">
    <property type="entry name" value="BACTERIOPHYTOCHROME"/>
    <property type="match status" value="1"/>
</dbReference>
<accession>A0AAU7LY47</accession>
<dbReference type="FunFam" id="3.30.565.10:FF:000006">
    <property type="entry name" value="Sensor histidine kinase WalK"/>
    <property type="match status" value="1"/>
</dbReference>
<dbReference type="GO" id="GO:0005886">
    <property type="term" value="C:plasma membrane"/>
    <property type="evidence" value="ECO:0007669"/>
    <property type="project" value="UniProtKB-SubCell"/>
</dbReference>
<dbReference type="GO" id="GO:0000156">
    <property type="term" value="F:phosphorelay response regulator activity"/>
    <property type="evidence" value="ECO:0007669"/>
    <property type="project" value="TreeGrafter"/>
</dbReference>
<dbReference type="EMBL" id="CP157676">
    <property type="protein sequence ID" value="XBP72565.1"/>
    <property type="molecule type" value="Genomic_DNA"/>
</dbReference>
<dbReference type="InterPro" id="IPR005467">
    <property type="entry name" value="His_kinase_dom"/>
</dbReference>
<evidence type="ECO:0000256" key="5">
    <source>
        <dbReference type="ARBA" id="ARBA00022679"/>
    </source>
</evidence>
<dbReference type="PROSITE" id="PS50109">
    <property type="entry name" value="HIS_KIN"/>
    <property type="match status" value="1"/>
</dbReference>
<dbReference type="PANTHER" id="PTHR42878">
    <property type="entry name" value="TWO-COMPONENT HISTIDINE KINASE"/>
    <property type="match status" value="1"/>
</dbReference>
<keyword evidence="8" id="KW-0547">Nucleotide-binding</keyword>